<name>A0A9X0R3V5_9PROT</name>
<evidence type="ECO:0000313" key="2">
    <source>
        <dbReference type="Proteomes" id="UP000600101"/>
    </source>
</evidence>
<proteinExistence type="predicted"/>
<dbReference type="InterPro" id="IPR021333">
    <property type="entry name" value="DUF2946"/>
</dbReference>
<dbReference type="Proteomes" id="UP000600101">
    <property type="component" value="Unassembled WGS sequence"/>
</dbReference>
<gene>
    <name evidence="1" type="ORF">H7965_22395</name>
</gene>
<organism evidence="1 2">
    <name type="scientific">Siccirubricoccus deserti</name>
    <dbReference type="NCBI Taxonomy" id="2013562"/>
    <lineage>
        <taxon>Bacteria</taxon>
        <taxon>Pseudomonadati</taxon>
        <taxon>Pseudomonadota</taxon>
        <taxon>Alphaproteobacteria</taxon>
        <taxon>Acetobacterales</taxon>
        <taxon>Roseomonadaceae</taxon>
        <taxon>Siccirubricoccus</taxon>
    </lineage>
</organism>
<reference evidence="1" key="1">
    <citation type="submission" date="2020-08" db="EMBL/GenBank/DDBJ databases">
        <authorList>
            <person name="Hu Y."/>
            <person name="Nguyen S.V."/>
            <person name="Li F."/>
            <person name="Fanning S."/>
        </authorList>
    </citation>
    <scope>NUCLEOTIDE SEQUENCE</scope>
    <source>
        <strain evidence="1">SYSU D8009</strain>
    </source>
</reference>
<evidence type="ECO:0000313" key="1">
    <source>
        <dbReference type="EMBL" id="MBC4018052.1"/>
    </source>
</evidence>
<dbReference type="RefSeq" id="WP_186772809.1">
    <property type="nucleotide sequence ID" value="NZ_JACOMF010000041.1"/>
</dbReference>
<keyword evidence="2" id="KW-1185">Reference proteome</keyword>
<dbReference type="Pfam" id="PF11162">
    <property type="entry name" value="DUF2946"/>
    <property type="match status" value="1"/>
</dbReference>
<protein>
    <submittedName>
        <fullName evidence="1">DUF2946 family protein</fullName>
    </submittedName>
</protein>
<dbReference type="EMBL" id="JACOMF010000041">
    <property type="protein sequence ID" value="MBC4018052.1"/>
    <property type="molecule type" value="Genomic_DNA"/>
</dbReference>
<sequence>MSRRALHLGPLVAVLLALQWAAAFGHCLAGLGGSGLTTEICTAEGLRTLHLDDQGQEQPPGAVQHDSCPLHPGAMALQPAAPALPAAPVAYARVLPALVAGLPPAPARAPPQQPRAPPLA</sequence>
<comment type="caution">
    <text evidence="1">The sequence shown here is derived from an EMBL/GenBank/DDBJ whole genome shotgun (WGS) entry which is preliminary data.</text>
</comment>
<accession>A0A9X0R3V5</accession>
<dbReference type="AlphaFoldDB" id="A0A9X0R3V5"/>